<dbReference type="SUPFAM" id="SSF53067">
    <property type="entry name" value="Actin-like ATPase domain"/>
    <property type="match status" value="2"/>
</dbReference>
<dbReference type="PROSITE" id="PS01075">
    <property type="entry name" value="ACETATE_KINASE_1"/>
    <property type="match status" value="1"/>
</dbReference>
<comment type="function">
    <text evidence="6">Catalyzes the formation of acetyl phosphate from acetate and ATP. Can also catalyze the reverse reaction.</text>
</comment>
<feature type="binding site" evidence="6">
    <location>
        <position position="54"/>
    </location>
    <ligand>
        <name>substrate</name>
    </ligand>
</feature>
<feature type="binding site" evidence="6">
    <location>
        <position position="349"/>
    </location>
    <ligand>
        <name>Mg(2+)</name>
        <dbReference type="ChEBI" id="CHEBI:18420"/>
    </ligand>
</feature>
<feature type="binding site" evidence="6">
    <location>
        <begin position="295"/>
        <end position="299"/>
    </location>
    <ligand>
        <name>ATP</name>
        <dbReference type="ChEBI" id="CHEBI:30616"/>
    </ligand>
</feature>
<evidence type="ECO:0000256" key="4">
    <source>
        <dbReference type="ARBA" id="ARBA00022777"/>
    </source>
</evidence>
<dbReference type="Gene3D" id="3.30.420.40">
    <property type="match status" value="2"/>
</dbReference>
<comment type="catalytic activity">
    <reaction evidence="6">
        <text>acetate + ATP = acetyl phosphate + ADP</text>
        <dbReference type="Rhea" id="RHEA:11352"/>
        <dbReference type="ChEBI" id="CHEBI:22191"/>
        <dbReference type="ChEBI" id="CHEBI:30089"/>
        <dbReference type="ChEBI" id="CHEBI:30616"/>
        <dbReference type="ChEBI" id="CHEBI:456216"/>
        <dbReference type="EC" id="2.7.2.1"/>
    </reaction>
</comment>
<dbReference type="GO" id="GO:0005524">
    <property type="term" value="F:ATP binding"/>
    <property type="evidence" value="ECO:0007669"/>
    <property type="project" value="UniProtKB-KW"/>
</dbReference>
<keyword evidence="6" id="KW-0460">Magnesium</keyword>
<gene>
    <name evidence="6" type="primary">ackA</name>
    <name evidence="8" type="ORF">SAMN03097708_01168</name>
</gene>
<keyword evidence="5 6" id="KW-0067">ATP-binding</keyword>
<dbReference type="InterPro" id="IPR004372">
    <property type="entry name" value="Ac/propionate_kinase"/>
</dbReference>
<name>A0A1G5Q2F9_9GAMM</name>
<keyword evidence="2 6" id="KW-0808">Transferase</keyword>
<dbReference type="NCBIfam" id="TIGR00016">
    <property type="entry name" value="ackA"/>
    <property type="match status" value="1"/>
</dbReference>
<evidence type="ECO:0000256" key="2">
    <source>
        <dbReference type="ARBA" id="ARBA00022679"/>
    </source>
</evidence>
<dbReference type="AlphaFoldDB" id="A0A1G5Q2F9"/>
<comment type="caution">
    <text evidence="6">Lacks conserved residue(s) required for the propagation of feature annotation.</text>
</comment>
<keyword evidence="4 6" id="KW-0418">Kinase</keyword>
<comment type="cofactor">
    <cofactor evidence="6">
        <name>Mg(2+)</name>
        <dbReference type="ChEBI" id="CHEBI:18420"/>
    </cofactor>
    <cofactor evidence="6">
        <name>Mn(2+)</name>
        <dbReference type="ChEBI" id="CHEBI:29035"/>
    </cofactor>
    <text evidence="6">Mg(2+). Can also accept Mn(2+).</text>
</comment>
<comment type="similarity">
    <text evidence="1 6 7">Belongs to the acetokinase family.</text>
</comment>
<comment type="subcellular location">
    <subcellularLocation>
        <location evidence="6">Cytoplasm</location>
    </subcellularLocation>
</comment>
<dbReference type="GO" id="GO:0006083">
    <property type="term" value="P:acetate metabolic process"/>
    <property type="evidence" value="ECO:0007669"/>
    <property type="project" value="TreeGrafter"/>
</dbReference>
<dbReference type="GO" id="GO:0006085">
    <property type="term" value="P:acetyl-CoA biosynthetic process"/>
    <property type="evidence" value="ECO:0007669"/>
    <property type="project" value="UniProtKB-UniRule"/>
</dbReference>
<dbReference type="PRINTS" id="PR00471">
    <property type="entry name" value="ACETATEKNASE"/>
</dbReference>
<comment type="subunit">
    <text evidence="6">Homodimer.</text>
</comment>
<dbReference type="InterPro" id="IPR023865">
    <property type="entry name" value="Aliphatic_acid_kinase_CS"/>
</dbReference>
<organism evidence="8 9">
    <name type="scientific">Thiohalomonas denitrificans</name>
    <dbReference type="NCBI Taxonomy" id="415747"/>
    <lineage>
        <taxon>Bacteria</taxon>
        <taxon>Pseudomonadati</taxon>
        <taxon>Pseudomonadota</taxon>
        <taxon>Gammaproteobacteria</taxon>
        <taxon>Thiohalomonadales</taxon>
        <taxon>Thiohalomonadaceae</taxon>
        <taxon>Thiohalomonas</taxon>
    </lineage>
</organism>
<keyword evidence="6" id="KW-0479">Metal-binding</keyword>
<evidence type="ECO:0000313" key="9">
    <source>
        <dbReference type="Proteomes" id="UP000199648"/>
    </source>
</evidence>
<feature type="active site" description="Proton donor/acceptor" evidence="6">
    <location>
        <position position="111"/>
    </location>
</feature>
<dbReference type="Pfam" id="PF00871">
    <property type="entry name" value="Acetate_kinase"/>
    <property type="match status" value="1"/>
</dbReference>
<accession>A0A1G5Q2F9</accession>
<dbReference type="EMBL" id="FMWD01000003">
    <property type="protein sequence ID" value="SCZ55640.1"/>
    <property type="molecule type" value="Genomic_DNA"/>
</dbReference>
<dbReference type="GO" id="GO:0008776">
    <property type="term" value="F:acetate kinase activity"/>
    <property type="evidence" value="ECO:0007669"/>
    <property type="project" value="UniProtKB-UniRule"/>
</dbReference>
<reference evidence="8 9" key="1">
    <citation type="submission" date="2016-10" db="EMBL/GenBank/DDBJ databases">
        <authorList>
            <person name="de Groot N.N."/>
        </authorList>
    </citation>
    <scope>NUCLEOTIDE SEQUENCE [LARGE SCALE GENOMIC DNA]</scope>
    <source>
        <strain evidence="8 9">HLD2</strain>
    </source>
</reference>
<dbReference type="GO" id="GO:0000287">
    <property type="term" value="F:magnesium ion binding"/>
    <property type="evidence" value="ECO:0007669"/>
    <property type="project" value="UniProtKB-UniRule"/>
</dbReference>
<evidence type="ECO:0000256" key="7">
    <source>
        <dbReference type="RuleBase" id="RU003835"/>
    </source>
</evidence>
<protein>
    <recommendedName>
        <fullName evidence="6">Acetate kinase</fullName>
        <ecNumber evidence="6">2.7.2.1</ecNumber>
    </recommendedName>
    <alternativeName>
        <fullName evidence="6">Acetokinase</fullName>
    </alternativeName>
</protein>
<feature type="site" description="Transition state stabilizer" evidence="6">
    <location>
        <position position="204"/>
    </location>
</feature>
<dbReference type="HAMAP" id="MF_00020">
    <property type="entry name" value="Acetate_kinase"/>
    <property type="match status" value="1"/>
</dbReference>
<dbReference type="STRING" id="415747.SAMN03097708_01168"/>
<dbReference type="RefSeq" id="WP_092993848.1">
    <property type="nucleotide sequence ID" value="NZ_FMWD01000003.1"/>
</dbReference>
<dbReference type="InterPro" id="IPR043129">
    <property type="entry name" value="ATPase_NBD"/>
</dbReference>
<dbReference type="GO" id="GO:0005737">
    <property type="term" value="C:cytoplasm"/>
    <property type="evidence" value="ECO:0007669"/>
    <property type="project" value="UniProtKB-SubCell"/>
</dbReference>
<evidence type="ECO:0000256" key="1">
    <source>
        <dbReference type="ARBA" id="ARBA00008748"/>
    </source>
</evidence>
<evidence type="ECO:0000256" key="5">
    <source>
        <dbReference type="ARBA" id="ARBA00022840"/>
    </source>
</evidence>
<evidence type="ECO:0000256" key="3">
    <source>
        <dbReference type="ARBA" id="ARBA00022741"/>
    </source>
</evidence>
<feature type="site" description="Transition state stabilizer" evidence="6">
    <location>
        <position position="143"/>
    </location>
</feature>
<dbReference type="PIRSF" id="PIRSF000722">
    <property type="entry name" value="Acetate_prop_kin"/>
    <property type="match status" value="1"/>
</dbReference>
<keyword evidence="6" id="KW-0963">Cytoplasm</keyword>
<dbReference type="PANTHER" id="PTHR21060:SF15">
    <property type="entry name" value="ACETATE KINASE-RELATED"/>
    <property type="match status" value="1"/>
</dbReference>
<dbReference type="OrthoDB" id="9802453at2"/>
<evidence type="ECO:0000256" key="6">
    <source>
        <dbReference type="HAMAP-Rule" id="MF_00020"/>
    </source>
</evidence>
<keyword evidence="9" id="KW-1185">Reference proteome</keyword>
<sequence length="364" mass="39206">MDILVVNAGSTSVKLTRFTDHQRVHDDKFPGDARAEEVLPEFCDGRIPKMVGHRVVHGGAALSQPVFIDDSVAAQIDRLSELAPLHNPFASRWIAASRRLWKDVPAVAIFDTGFFADLPSVAARYALPRDLGERYGIRRYGFHGIAHQAMWQSWCEIHPELERGGRLISLQLGGGASAAAIDRGRPIDTSMGFSPVEGLIMATRSGDLDPEIVLFLARKLGDSAAAIDSVERILNQESGLLGLSGGCSADMEELLSHPSVLAGEAVSAYCYRAKKYVGAYLAALGGADGIVFGGGVGENAATIQNRILEGLEPLGICLDKERNAVRSDAPLQISARESLTDVWVVPIDEARVIARKVEKLATTR</sequence>
<comment type="pathway">
    <text evidence="6">Metabolic intermediate biosynthesis; acetyl-CoA biosynthesis; acetyl-CoA from acetate: step 1/2.</text>
</comment>
<evidence type="ECO:0000313" key="8">
    <source>
        <dbReference type="EMBL" id="SCZ55640.1"/>
    </source>
</evidence>
<keyword evidence="3 6" id="KW-0547">Nucleotide-binding</keyword>
<proteinExistence type="inferred from homology"/>
<dbReference type="Proteomes" id="UP000199648">
    <property type="component" value="Unassembled WGS sequence"/>
</dbReference>
<dbReference type="EC" id="2.7.2.1" evidence="6"/>
<dbReference type="InterPro" id="IPR000890">
    <property type="entry name" value="Aliphatic_acid_kin_short-chain"/>
</dbReference>
<dbReference type="PANTHER" id="PTHR21060">
    <property type="entry name" value="ACETATE KINASE"/>
    <property type="match status" value="1"/>
</dbReference>
<dbReference type="UniPathway" id="UPA00340">
    <property type="reaction ID" value="UER00458"/>
</dbReference>